<name>A0ABT6YWH0_9BACT</name>
<evidence type="ECO:0008006" key="3">
    <source>
        <dbReference type="Google" id="ProtNLM"/>
    </source>
</evidence>
<sequence>MRKIAEIEAEMLVLDTKQMQQIAGGDNGWWGSYNGDGFTWDSPYYDPSGNIPGGRYSDPPYYPIPWPTPIPVPPDPKIPGLSHS</sequence>
<dbReference type="Proteomes" id="UP001225761">
    <property type="component" value="Unassembled WGS sequence"/>
</dbReference>
<proteinExistence type="predicted"/>
<keyword evidence="2" id="KW-1185">Reference proteome</keyword>
<comment type="caution">
    <text evidence="1">The sequence shown here is derived from an EMBL/GenBank/DDBJ whole genome shotgun (WGS) entry which is preliminary data.</text>
</comment>
<dbReference type="RefSeq" id="WP_283380421.1">
    <property type="nucleotide sequence ID" value="NZ_JASHIE010000001.1"/>
</dbReference>
<reference evidence="1 2" key="1">
    <citation type="submission" date="2023-05" db="EMBL/GenBank/DDBJ databases">
        <title>Novel species of genus Flectobacillus isolated from stream in China.</title>
        <authorList>
            <person name="Lu H."/>
        </authorList>
    </citation>
    <scope>NUCLEOTIDE SEQUENCE [LARGE SCALE GENOMIC DNA]</scope>
    <source>
        <strain evidence="1 2">LFS242W</strain>
    </source>
</reference>
<dbReference type="EMBL" id="JASHIE010000001">
    <property type="protein sequence ID" value="MDI9873231.1"/>
    <property type="molecule type" value="Genomic_DNA"/>
</dbReference>
<evidence type="ECO:0000313" key="1">
    <source>
        <dbReference type="EMBL" id="MDI9873231.1"/>
    </source>
</evidence>
<evidence type="ECO:0000313" key="2">
    <source>
        <dbReference type="Proteomes" id="UP001225761"/>
    </source>
</evidence>
<protein>
    <recommendedName>
        <fullName evidence="3">Spore coat protein</fullName>
    </recommendedName>
</protein>
<accession>A0ABT6YWH0</accession>
<gene>
    <name evidence="1" type="ORF">QM481_01750</name>
</gene>
<organism evidence="1 2">
    <name type="scientific">Flectobacillus rivi</name>
    <dbReference type="NCBI Taxonomy" id="2984209"/>
    <lineage>
        <taxon>Bacteria</taxon>
        <taxon>Pseudomonadati</taxon>
        <taxon>Bacteroidota</taxon>
        <taxon>Cytophagia</taxon>
        <taxon>Cytophagales</taxon>
        <taxon>Flectobacillaceae</taxon>
        <taxon>Flectobacillus</taxon>
    </lineage>
</organism>